<feature type="compositionally biased region" description="Low complexity" evidence="1">
    <location>
        <begin position="36"/>
        <end position="48"/>
    </location>
</feature>
<name>W1NQT4_AMBTC</name>
<feature type="compositionally biased region" description="Polar residues" evidence="1">
    <location>
        <begin position="205"/>
        <end position="219"/>
    </location>
</feature>
<organism evidence="2 3">
    <name type="scientific">Amborella trichopoda</name>
    <dbReference type="NCBI Taxonomy" id="13333"/>
    <lineage>
        <taxon>Eukaryota</taxon>
        <taxon>Viridiplantae</taxon>
        <taxon>Streptophyta</taxon>
        <taxon>Embryophyta</taxon>
        <taxon>Tracheophyta</taxon>
        <taxon>Spermatophyta</taxon>
        <taxon>Magnoliopsida</taxon>
        <taxon>Amborellales</taxon>
        <taxon>Amborellaceae</taxon>
        <taxon>Amborella</taxon>
    </lineage>
</organism>
<dbReference type="PANTHER" id="PTHR33971:SF1">
    <property type="entry name" value="OS02G0743600 PROTEIN"/>
    <property type="match status" value="1"/>
</dbReference>
<feature type="region of interest" description="Disordered" evidence="1">
    <location>
        <begin position="79"/>
        <end position="147"/>
    </location>
</feature>
<dbReference type="PANTHER" id="PTHR33971">
    <property type="entry name" value="OS06G0232000 PROTEIN"/>
    <property type="match status" value="1"/>
</dbReference>
<gene>
    <name evidence="2" type="ORF">AMTR_s00119p00022900</name>
</gene>
<accession>W1NQT4</accession>
<dbReference type="HOGENOM" id="CLU_995142_0_0_1"/>
<evidence type="ECO:0000256" key="1">
    <source>
        <dbReference type="SAM" id="MobiDB-lite"/>
    </source>
</evidence>
<sequence>MGFKARCRKKFRGTVRFLTLAYSTSGGGRDDLFYEYDPTPYDGGYDPDLTFGKPLPASKQTCYSPSKYSSSSFENFDYGSLPSPYGDSQPAATTTITQEEKEERPTRDEDSESHHDPGDSHGNGIEDDVLELSGPLVNPSHGDGEEQPVYHGYGWPWPEEYGYGYGYGSTDHGFRTSPASDYWWDEPSLFADPFNLRDSLPPSQSYYNGRVRNNQQETEQGGHASSWKGAEELMDSIFGSSNPNYEYPAPERSGYDQHIYQLDKHEESSWFQSSYRYASY</sequence>
<dbReference type="GO" id="GO:0070300">
    <property type="term" value="F:phosphatidic acid binding"/>
    <property type="evidence" value="ECO:0007669"/>
    <property type="project" value="InterPro"/>
</dbReference>
<dbReference type="EMBL" id="KI396540">
    <property type="protein sequence ID" value="ERM97179.1"/>
    <property type="molecule type" value="Genomic_DNA"/>
</dbReference>
<dbReference type="AlphaFoldDB" id="W1NQT4"/>
<keyword evidence="3" id="KW-1185">Reference proteome</keyword>
<evidence type="ECO:0000313" key="3">
    <source>
        <dbReference type="Proteomes" id="UP000017836"/>
    </source>
</evidence>
<feature type="region of interest" description="Disordered" evidence="1">
    <location>
        <begin position="205"/>
        <end position="226"/>
    </location>
</feature>
<dbReference type="InterPro" id="IPR038943">
    <property type="entry name" value="PLDrp1-like"/>
</dbReference>
<dbReference type="KEGG" id="atr:18425132"/>
<reference evidence="3" key="1">
    <citation type="journal article" date="2013" name="Science">
        <title>The Amborella genome and the evolution of flowering plants.</title>
        <authorList>
            <consortium name="Amborella Genome Project"/>
        </authorList>
    </citation>
    <scope>NUCLEOTIDE SEQUENCE [LARGE SCALE GENOMIC DNA]</scope>
</reference>
<feature type="compositionally biased region" description="Basic and acidic residues" evidence="1">
    <location>
        <begin position="98"/>
        <end position="119"/>
    </location>
</feature>
<dbReference type="Gramene" id="ERM97179">
    <property type="protein sequence ID" value="ERM97179"/>
    <property type="gene ID" value="AMTR_s00119p00022900"/>
</dbReference>
<dbReference type="Proteomes" id="UP000017836">
    <property type="component" value="Unassembled WGS sequence"/>
</dbReference>
<proteinExistence type="predicted"/>
<protein>
    <submittedName>
        <fullName evidence="2">Uncharacterized protein</fullName>
    </submittedName>
</protein>
<feature type="region of interest" description="Disordered" evidence="1">
    <location>
        <begin position="36"/>
        <end position="56"/>
    </location>
</feature>
<evidence type="ECO:0000313" key="2">
    <source>
        <dbReference type="EMBL" id="ERM97179.1"/>
    </source>
</evidence>